<dbReference type="Proteomes" id="UP000243478">
    <property type="component" value="Unassembled WGS sequence"/>
</dbReference>
<dbReference type="EMBL" id="JZRZ01000018">
    <property type="protein sequence ID" value="KKD57234.1"/>
    <property type="molecule type" value="Genomic_DNA"/>
</dbReference>
<protein>
    <submittedName>
        <fullName evidence="1">Uncharacterized protein</fullName>
    </submittedName>
</protein>
<name>A0A0F5ZNL3_STEMA</name>
<proteinExistence type="predicted"/>
<evidence type="ECO:0000313" key="2">
    <source>
        <dbReference type="Proteomes" id="UP000243478"/>
    </source>
</evidence>
<gene>
    <name evidence="1" type="ORF">VM57_10040</name>
</gene>
<sequence length="121" mass="13104">MMMHESSMARRYRGKKRSRHFAGFILLDGAIAEGQVIGARAELQRAAGGESRAFFQCAQLGRLLFVVAGQPGQDIALVIAGLDQWLARQVAGTLSATAVNVTVWLSWSMPSDELPASSKAW</sequence>
<dbReference type="PATRIC" id="fig|40324.63.peg.3708"/>
<organism evidence="1 2">
    <name type="scientific">Stenotrophomonas maltophilia</name>
    <name type="common">Pseudomonas maltophilia</name>
    <name type="synonym">Xanthomonas maltophilia</name>
    <dbReference type="NCBI Taxonomy" id="40324"/>
    <lineage>
        <taxon>Bacteria</taxon>
        <taxon>Pseudomonadati</taxon>
        <taxon>Pseudomonadota</taxon>
        <taxon>Gammaproteobacteria</taxon>
        <taxon>Lysobacterales</taxon>
        <taxon>Lysobacteraceae</taxon>
        <taxon>Stenotrophomonas</taxon>
        <taxon>Stenotrophomonas maltophilia group</taxon>
    </lineage>
</organism>
<reference evidence="1 2" key="1">
    <citation type="submission" date="2015-03" db="EMBL/GenBank/DDBJ databases">
        <title>Draft genome of Stenotrophomonas maltophila isolated from urine specimen.</title>
        <authorList>
            <person name="Murugan N."/>
            <person name="Malathi J."/>
            <person name="Umashankar V."/>
            <person name="Madhavan H."/>
        </authorList>
    </citation>
    <scope>NUCLEOTIDE SEQUENCE [LARGE SCALE GENOMIC DNA]</scope>
    <source>
        <strain evidence="1 2">JMNMN1</strain>
    </source>
</reference>
<dbReference type="AlphaFoldDB" id="A0A0F5ZNL3"/>
<accession>A0A0F5ZNL3</accession>
<evidence type="ECO:0000313" key="1">
    <source>
        <dbReference type="EMBL" id="KKD57234.1"/>
    </source>
</evidence>
<comment type="caution">
    <text evidence="1">The sequence shown here is derived from an EMBL/GenBank/DDBJ whole genome shotgun (WGS) entry which is preliminary data.</text>
</comment>